<evidence type="ECO:0000256" key="1">
    <source>
        <dbReference type="SAM" id="Phobius"/>
    </source>
</evidence>
<dbReference type="InParanoid" id="A0A1Y2BHQ1"/>
<proteinExistence type="predicted"/>
<comment type="caution">
    <text evidence="2">The sequence shown here is derived from an EMBL/GenBank/DDBJ whole genome shotgun (WGS) entry which is preliminary data.</text>
</comment>
<dbReference type="AlphaFoldDB" id="A0A1Y2BHQ1"/>
<evidence type="ECO:0000313" key="2">
    <source>
        <dbReference type="EMBL" id="ORY34296.1"/>
    </source>
</evidence>
<feature type="transmembrane region" description="Helical" evidence="1">
    <location>
        <begin position="42"/>
        <end position="63"/>
    </location>
</feature>
<organism evidence="2 3">
    <name type="scientific">Naematelia encephala</name>
    <dbReference type="NCBI Taxonomy" id="71784"/>
    <lineage>
        <taxon>Eukaryota</taxon>
        <taxon>Fungi</taxon>
        <taxon>Dikarya</taxon>
        <taxon>Basidiomycota</taxon>
        <taxon>Agaricomycotina</taxon>
        <taxon>Tremellomycetes</taxon>
        <taxon>Tremellales</taxon>
        <taxon>Naemateliaceae</taxon>
        <taxon>Naematelia</taxon>
    </lineage>
</organism>
<keyword evidence="1" id="KW-1133">Transmembrane helix</keyword>
<dbReference type="EMBL" id="MCFC01000003">
    <property type="protein sequence ID" value="ORY34296.1"/>
    <property type="molecule type" value="Genomic_DNA"/>
</dbReference>
<keyword evidence="1" id="KW-0472">Membrane</keyword>
<feature type="transmembrane region" description="Helical" evidence="1">
    <location>
        <begin position="163"/>
        <end position="180"/>
    </location>
</feature>
<name>A0A1Y2BHQ1_9TREE</name>
<reference evidence="2 3" key="1">
    <citation type="submission" date="2016-07" db="EMBL/GenBank/DDBJ databases">
        <title>Pervasive Adenine N6-methylation of Active Genes in Fungi.</title>
        <authorList>
            <consortium name="DOE Joint Genome Institute"/>
            <person name="Mondo S.J."/>
            <person name="Dannebaum R.O."/>
            <person name="Kuo R.C."/>
            <person name="Labutti K."/>
            <person name="Haridas S."/>
            <person name="Kuo A."/>
            <person name="Salamov A."/>
            <person name="Ahrendt S.R."/>
            <person name="Lipzen A."/>
            <person name="Sullivan W."/>
            <person name="Andreopoulos W.B."/>
            <person name="Clum A."/>
            <person name="Lindquist E."/>
            <person name="Daum C."/>
            <person name="Ramamoorthy G.K."/>
            <person name="Gryganskyi A."/>
            <person name="Culley D."/>
            <person name="Magnuson J.K."/>
            <person name="James T.Y."/>
            <person name="O'Malley M.A."/>
            <person name="Stajich J.E."/>
            <person name="Spatafora J.W."/>
            <person name="Visel A."/>
            <person name="Grigoriev I.V."/>
        </authorList>
    </citation>
    <scope>NUCLEOTIDE SEQUENCE [LARGE SCALE GENOMIC DNA]</scope>
    <source>
        <strain evidence="2 3">68-887.2</strain>
    </source>
</reference>
<evidence type="ECO:0000313" key="3">
    <source>
        <dbReference type="Proteomes" id="UP000193986"/>
    </source>
</evidence>
<dbReference type="Proteomes" id="UP000193986">
    <property type="component" value="Unassembled WGS sequence"/>
</dbReference>
<gene>
    <name evidence="2" type="ORF">BCR39DRAFT_596969</name>
</gene>
<keyword evidence="1" id="KW-0812">Transmembrane</keyword>
<accession>A0A1Y2BHQ1</accession>
<sequence>MCFISYDVAQGLVRISSGAEEGVYPRATIPTSSKSKRQMLMFAWKIAIVLGLSLLNAVFAVVLPRAEAPNKQHDRGFAAIGISTPSGSSRVRRHEGGFAEIAISSPSGSSSARPTLFVRGDAEVKVVLETNDFAIVVTSRSTWFDRLGMRIAKGGFVLLWRMFYSRVQIVLLCLVSYLLAARKNQRKFKLTHNAVYSCQQGYVLEDDHCIPTVLLQ</sequence>
<keyword evidence="3" id="KW-1185">Reference proteome</keyword>
<protein>
    <submittedName>
        <fullName evidence="2">Uncharacterized protein</fullName>
    </submittedName>
</protein>